<evidence type="ECO:0008006" key="5">
    <source>
        <dbReference type="Google" id="ProtNLM"/>
    </source>
</evidence>
<dbReference type="EMBL" id="JAPEVB010000002">
    <property type="protein sequence ID" value="KAJ4394746.1"/>
    <property type="molecule type" value="Genomic_DNA"/>
</dbReference>
<proteinExistence type="predicted"/>
<keyword evidence="1" id="KW-0677">Repeat</keyword>
<dbReference type="InterPro" id="IPR011990">
    <property type="entry name" value="TPR-like_helical_dom_sf"/>
</dbReference>
<dbReference type="PANTHER" id="PTHR47939:SF13">
    <property type="entry name" value="OS03G0201400 PROTEIN"/>
    <property type="match status" value="1"/>
</dbReference>
<dbReference type="AlphaFoldDB" id="A0A9W8YZH9"/>
<dbReference type="OrthoDB" id="185373at2759"/>
<dbReference type="PANTHER" id="PTHR47939">
    <property type="entry name" value="MEMBRANE-ASSOCIATED SALT-INDUCIBLE PROTEIN-LIKE"/>
    <property type="match status" value="1"/>
</dbReference>
<evidence type="ECO:0000313" key="4">
    <source>
        <dbReference type="Proteomes" id="UP001140453"/>
    </source>
</evidence>
<reference evidence="3" key="1">
    <citation type="submission" date="2022-10" db="EMBL/GenBank/DDBJ databases">
        <title>Tapping the CABI collections for fungal endophytes: first genome assemblies for Collariella, Neodidymelliopsis, Ascochyta clinopodiicola, Didymella pomorum, Didymosphaeria variabile, Neocosmospora piperis and Neocucurbitaria cava.</title>
        <authorList>
            <person name="Hill R."/>
        </authorList>
    </citation>
    <scope>NUCLEOTIDE SEQUENCE</scope>
    <source>
        <strain evidence="3">IMI 355082</strain>
    </source>
</reference>
<name>A0A9W8YZH9_9PEZI</name>
<dbReference type="Gene3D" id="1.25.40.10">
    <property type="entry name" value="Tetratricopeptide repeat domain"/>
    <property type="match status" value="1"/>
</dbReference>
<sequence>MPPRTSLIELATRRNSYVCRSCLTALGLSQPSQRFTRNYARKSRTGRGSFLPKGASETESLGNDATSKEEERKRRRFNEPIEPDALWAADLEPEVKTTPAGSRTSRPKINYFNKDPKTGKIEPIPDVDDDGEAEPDFEDIEDLGRSILDKAKVLEATLGKSDRLDHYLEKVLEKHGPPGAIEAFRAALKSYDESEEKPSQSAFSIEENSNAKIEDVMGSLAKAMSETNYDDTPELKDAVSAFQDTLKSLTDGAKGKVTVKNTGADNFDEGPRYTRFKTSLTRDYDELPPIIFSKEKHSTLQHKRLTHLANRLKQRLQESVAAIGKSETIRRERDTLTSQSFMGLVDVLSEPHTTVHDSFWQALWTIFSHEGLSNPHRLKRIRGLSKAMLDAGVSLSSEQELLAIEAAYKCGAVEEALDWWKRKVTRLGHQDSRATIMYWELGVRMWCDVGDVERAERACKNLLERSTPFNPADSRVLLHLIQVYCASPDTAEKGFGFYRRMRDLATKLEKPLEIQDYDDVISVFLRTGHTDYAMYTFTDMMFAGTIDLYGKARLPNQTRNQFFFGKWLKRLIGEGDLDGAYKVLVFMQKNSVMAASIQVNGLIGAWLRTGTVANREKAYSLAWAMIRSRQTFVDLRKREALVEWPIRLQDHSPNAPERKDEAEMDYGMVPRATVETFIILAGQYRERGLFNRLEELFVAYKQCEMPGDAMMMNELIAAAVAQDRGDMARELYNLMVHEHDVLPSIDTFAILFSSLPTNRSRLPVVNERVIAESTSQARAVFADMMRSSWAYHQEKTGPRGPKSPLSEQQAKLILHSFRKVEDWAGVSVALMGLRDVMKYQLTRGVMLEMIEGIEGIDRPTPRVHKLIIRATLKLQQLVETMQQQGQLDTNLTAEGMKDWKVLYKILVSFYHTKLQKSTNENIGDLIQQAKEEMGLAEAALTAPTDVD</sequence>
<feature type="region of interest" description="Disordered" evidence="2">
    <location>
        <begin position="39"/>
        <end position="132"/>
    </location>
</feature>
<gene>
    <name evidence="3" type="ORF">N0V93_003965</name>
</gene>
<organism evidence="3 4">
    <name type="scientific">Gnomoniopsis smithogilvyi</name>
    <dbReference type="NCBI Taxonomy" id="1191159"/>
    <lineage>
        <taxon>Eukaryota</taxon>
        <taxon>Fungi</taxon>
        <taxon>Dikarya</taxon>
        <taxon>Ascomycota</taxon>
        <taxon>Pezizomycotina</taxon>
        <taxon>Sordariomycetes</taxon>
        <taxon>Sordariomycetidae</taxon>
        <taxon>Diaporthales</taxon>
        <taxon>Gnomoniaceae</taxon>
        <taxon>Gnomoniopsis</taxon>
    </lineage>
</organism>
<keyword evidence="4" id="KW-1185">Reference proteome</keyword>
<dbReference type="Proteomes" id="UP001140453">
    <property type="component" value="Unassembled WGS sequence"/>
</dbReference>
<evidence type="ECO:0000256" key="2">
    <source>
        <dbReference type="SAM" id="MobiDB-lite"/>
    </source>
</evidence>
<accession>A0A9W8YZH9</accession>
<evidence type="ECO:0000313" key="3">
    <source>
        <dbReference type="EMBL" id="KAJ4394746.1"/>
    </source>
</evidence>
<protein>
    <recommendedName>
        <fullName evidence="5">Pentatricopeptide repeat protein</fullName>
    </recommendedName>
</protein>
<evidence type="ECO:0000256" key="1">
    <source>
        <dbReference type="ARBA" id="ARBA00022737"/>
    </source>
</evidence>
<comment type="caution">
    <text evidence="3">The sequence shown here is derived from an EMBL/GenBank/DDBJ whole genome shotgun (WGS) entry which is preliminary data.</text>
</comment>
<dbReference type="InterPro" id="IPR050667">
    <property type="entry name" value="PPR-containing_protein"/>
</dbReference>